<dbReference type="Gene3D" id="3.10.100.10">
    <property type="entry name" value="Mannose-Binding Protein A, subunit A"/>
    <property type="match status" value="1"/>
</dbReference>
<dbReference type="Gene3D" id="2.60.120.290">
    <property type="entry name" value="Spermadhesin, CUB domain"/>
    <property type="match status" value="1"/>
</dbReference>
<evidence type="ECO:0000313" key="5">
    <source>
        <dbReference type="EMBL" id="GFS53907.1"/>
    </source>
</evidence>
<dbReference type="EMBL" id="BMAV01026842">
    <property type="protein sequence ID" value="GFS53907.1"/>
    <property type="molecule type" value="Genomic_DNA"/>
</dbReference>
<name>A0A8X6JB37_9ARAC</name>
<dbReference type="AlphaFoldDB" id="A0A8X6JB37"/>
<evidence type="ECO:0000256" key="3">
    <source>
        <dbReference type="SAM" id="Phobius"/>
    </source>
</evidence>
<dbReference type="SUPFAM" id="SSF56436">
    <property type="entry name" value="C-type lectin-like"/>
    <property type="match status" value="1"/>
</dbReference>
<dbReference type="SMART" id="SM00042">
    <property type="entry name" value="CUB"/>
    <property type="match status" value="1"/>
</dbReference>
<evidence type="ECO:0000313" key="6">
    <source>
        <dbReference type="Proteomes" id="UP000886998"/>
    </source>
</evidence>
<keyword evidence="3" id="KW-0472">Membrane</keyword>
<organism evidence="5 6">
    <name type="scientific">Trichonephila inaurata madagascariensis</name>
    <dbReference type="NCBI Taxonomy" id="2747483"/>
    <lineage>
        <taxon>Eukaryota</taxon>
        <taxon>Metazoa</taxon>
        <taxon>Ecdysozoa</taxon>
        <taxon>Arthropoda</taxon>
        <taxon>Chelicerata</taxon>
        <taxon>Arachnida</taxon>
        <taxon>Araneae</taxon>
        <taxon>Araneomorphae</taxon>
        <taxon>Entelegynae</taxon>
        <taxon>Araneoidea</taxon>
        <taxon>Nephilidae</taxon>
        <taxon>Trichonephila</taxon>
        <taxon>Trichonephila inaurata</taxon>
    </lineage>
</organism>
<dbReference type="InterPro" id="IPR016187">
    <property type="entry name" value="CTDL_fold"/>
</dbReference>
<feature type="transmembrane region" description="Helical" evidence="3">
    <location>
        <begin position="226"/>
        <end position="247"/>
    </location>
</feature>
<sequence length="301" mass="33807">MKSRTSCNVTSHAQKEFYISESNLLRVYWDGSVRDVVLRYEFLPFCSNRTFAGSPFGRFCSTGYPNVIFGCNTVYSIYVPLGFSIELQLNVLGLATGALCQNNTLDVITRNYSIASEVQLMEFCLDASDDPKDSYTLHSFQNTLDIRTFSNTDDLHKGFCATYKAVPQDPLRIVGCDYGWVSGDKFCYKVFGERLRWKEADEACQMKRGRLASITDKGIAHLLDNVIFTSASVLVLLIYCLLFNCILPAPFTREAMLFGLEPTTCTTRTVMNGLMAKHLTSPVSAFSLKDFYESRISSCNS</sequence>
<reference evidence="5" key="1">
    <citation type="submission" date="2020-08" db="EMBL/GenBank/DDBJ databases">
        <title>Multicomponent nature underlies the extraordinary mechanical properties of spider dragline silk.</title>
        <authorList>
            <person name="Kono N."/>
            <person name="Nakamura H."/>
            <person name="Mori M."/>
            <person name="Yoshida Y."/>
            <person name="Ohtoshi R."/>
            <person name="Malay A.D."/>
            <person name="Moran D.A.P."/>
            <person name="Tomita M."/>
            <person name="Numata K."/>
            <person name="Arakawa K."/>
        </authorList>
    </citation>
    <scope>NUCLEOTIDE SEQUENCE</scope>
</reference>
<evidence type="ECO:0000256" key="2">
    <source>
        <dbReference type="PROSITE-ProRule" id="PRU00059"/>
    </source>
</evidence>
<dbReference type="Proteomes" id="UP000886998">
    <property type="component" value="Unassembled WGS sequence"/>
</dbReference>
<feature type="domain" description="CUB" evidence="4">
    <location>
        <begin position="46"/>
        <end position="166"/>
    </location>
</feature>
<dbReference type="CDD" id="cd00037">
    <property type="entry name" value="CLECT"/>
    <property type="match status" value="1"/>
</dbReference>
<protein>
    <submittedName>
        <fullName evidence="5">Protocadherin Fat 1</fullName>
    </submittedName>
</protein>
<keyword evidence="3" id="KW-0812">Transmembrane</keyword>
<evidence type="ECO:0000256" key="1">
    <source>
        <dbReference type="ARBA" id="ARBA00023157"/>
    </source>
</evidence>
<dbReference type="SUPFAM" id="SSF49854">
    <property type="entry name" value="Spermadhesin, CUB domain"/>
    <property type="match status" value="1"/>
</dbReference>
<proteinExistence type="predicted"/>
<dbReference type="Pfam" id="PF00431">
    <property type="entry name" value="CUB"/>
    <property type="match status" value="1"/>
</dbReference>
<dbReference type="PROSITE" id="PS01180">
    <property type="entry name" value="CUB"/>
    <property type="match status" value="1"/>
</dbReference>
<comment type="caution">
    <text evidence="2">Lacks conserved residue(s) required for the propagation of feature annotation.</text>
</comment>
<dbReference type="InterPro" id="IPR035914">
    <property type="entry name" value="Sperma_CUB_dom_sf"/>
</dbReference>
<dbReference type="InterPro" id="IPR000859">
    <property type="entry name" value="CUB_dom"/>
</dbReference>
<keyword evidence="3" id="KW-1133">Transmembrane helix</keyword>
<keyword evidence="1" id="KW-1015">Disulfide bond</keyword>
<accession>A0A8X6JB37</accession>
<keyword evidence="6" id="KW-1185">Reference proteome</keyword>
<dbReference type="OrthoDB" id="7950296at2759"/>
<comment type="caution">
    <text evidence="5">The sequence shown here is derived from an EMBL/GenBank/DDBJ whole genome shotgun (WGS) entry which is preliminary data.</text>
</comment>
<dbReference type="InterPro" id="IPR016186">
    <property type="entry name" value="C-type_lectin-like/link_sf"/>
</dbReference>
<evidence type="ECO:0000259" key="4">
    <source>
        <dbReference type="PROSITE" id="PS01180"/>
    </source>
</evidence>
<gene>
    <name evidence="5" type="primary">FAT1_14</name>
    <name evidence="5" type="ORF">TNIN_370991</name>
</gene>